<dbReference type="AlphaFoldDB" id="A0A2A2TM40"/>
<dbReference type="Proteomes" id="UP000218238">
    <property type="component" value="Unassembled WGS sequence"/>
</dbReference>
<protein>
    <submittedName>
        <fullName evidence="1">Uncharacterized protein</fullName>
    </submittedName>
</protein>
<name>A0A2A2TM40_9CYAN</name>
<accession>A0A2A2TM40</accession>
<reference evidence="1 2" key="1">
    <citation type="submission" date="2017-08" db="EMBL/GenBank/DDBJ databases">
        <title>Draft genome sequence of filamentous cyanobacterium Calothrix elsteri CCALA 953.</title>
        <authorList>
            <person name="Gagunashvili A.N."/>
            <person name="Elster J."/>
            <person name="Andresson O.S."/>
        </authorList>
    </citation>
    <scope>NUCLEOTIDE SEQUENCE [LARGE SCALE GENOMIC DNA]</scope>
    <source>
        <strain evidence="1 2">CCALA 953</strain>
    </source>
</reference>
<proteinExistence type="predicted"/>
<dbReference type="OrthoDB" id="9888693at2"/>
<dbReference type="RefSeq" id="WP_095721017.1">
    <property type="nucleotide sequence ID" value="NZ_NTFS01000051.1"/>
</dbReference>
<evidence type="ECO:0000313" key="2">
    <source>
        <dbReference type="Proteomes" id="UP000218238"/>
    </source>
</evidence>
<organism evidence="1 2">
    <name type="scientific">Brunnivagina elsteri CCALA 953</name>
    <dbReference type="NCBI Taxonomy" id="987040"/>
    <lineage>
        <taxon>Bacteria</taxon>
        <taxon>Bacillati</taxon>
        <taxon>Cyanobacteriota</taxon>
        <taxon>Cyanophyceae</taxon>
        <taxon>Nostocales</taxon>
        <taxon>Calotrichaceae</taxon>
        <taxon>Brunnivagina</taxon>
    </lineage>
</organism>
<sequence length="72" mass="8743">MDEDDFYQNYQAQRLEFVHRYQSECWGTWFNHFLLLGMPVKQAQEKTKVIVEDWTGSPMNYNPFISEDNLDF</sequence>
<gene>
    <name evidence="1" type="ORF">CK510_07020</name>
</gene>
<dbReference type="EMBL" id="NTFS01000051">
    <property type="protein sequence ID" value="PAX59434.1"/>
    <property type="molecule type" value="Genomic_DNA"/>
</dbReference>
<comment type="caution">
    <text evidence="1">The sequence shown here is derived from an EMBL/GenBank/DDBJ whole genome shotgun (WGS) entry which is preliminary data.</text>
</comment>
<evidence type="ECO:0000313" key="1">
    <source>
        <dbReference type="EMBL" id="PAX59434.1"/>
    </source>
</evidence>
<keyword evidence="2" id="KW-1185">Reference proteome</keyword>